<organism evidence="3 4">
    <name type="scientific">Thauera aminoaromatica S2</name>
    <dbReference type="NCBI Taxonomy" id="1234381"/>
    <lineage>
        <taxon>Bacteria</taxon>
        <taxon>Pseudomonadati</taxon>
        <taxon>Pseudomonadota</taxon>
        <taxon>Betaproteobacteria</taxon>
        <taxon>Rhodocyclales</taxon>
        <taxon>Zoogloeaceae</taxon>
        <taxon>Thauera</taxon>
    </lineage>
</organism>
<dbReference type="Pfam" id="PF03050">
    <property type="entry name" value="DDE_Tnp_IS66"/>
    <property type="match status" value="1"/>
</dbReference>
<feature type="domain" description="Transposase IS66 central" evidence="2">
    <location>
        <begin position="1"/>
        <end position="83"/>
    </location>
</feature>
<evidence type="ECO:0000313" key="3">
    <source>
        <dbReference type="EMBL" id="ENO84350.1"/>
    </source>
</evidence>
<dbReference type="EMBL" id="AMXD01000087">
    <property type="protein sequence ID" value="ENO84350.1"/>
    <property type="molecule type" value="Genomic_DNA"/>
</dbReference>
<dbReference type="PANTHER" id="PTHR33678">
    <property type="entry name" value="BLL1576 PROTEIN"/>
    <property type="match status" value="1"/>
</dbReference>
<dbReference type="PANTHER" id="PTHR33678:SF1">
    <property type="entry name" value="BLL1576 PROTEIN"/>
    <property type="match status" value="1"/>
</dbReference>
<comment type="caution">
    <text evidence="3">The sequence shown here is derived from an EMBL/GenBank/DDBJ whole genome shotgun (WGS) entry which is preliminary data.</text>
</comment>
<reference evidence="3 4" key="1">
    <citation type="submission" date="2012-09" db="EMBL/GenBank/DDBJ databases">
        <title>Draft Genome Sequences of 6 Strains from Genus Thauera.</title>
        <authorList>
            <person name="Liu B."/>
            <person name="Shapleigh J.P."/>
            <person name="Frostegard A.H."/>
        </authorList>
    </citation>
    <scope>NUCLEOTIDE SEQUENCE [LARGE SCALE GENOMIC DNA]</scope>
    <source>
        <strain evidence="3 4">S2</strain>
    </source>
</reference>
<evidence type="ECO:0000256" key="1">
    <source>
        <dbReference type="SAM" id="MobiDB-lite"/>
    </source>
</evidence>
<sequence>MAHARRKFFDLTTQAKSQIASEALEAVGEQYGIEREAAELDIDARQRLRDVKARPLLERLHAWLLARRTQVPNRSDIARAISRRSSTGTGPLRT</sequence>
<name>N6XYL3_THASP</name>
<evidence type="ECO:0000259" key="2">
    <source>
        <dbReference type="Pfam" id="PF03050"/>
    </source>
</evidence>
<dbReference type="InterPro" id="IPR004291">
    <property type="entry name" value="Transposase_IS66_central"/>
</dbReference>
<feature type="region of interest" description="Disordered" evidence="1">
    <location>
        <begin position="75"/>
        <end position="94"/>
    </location>
</feature>
<evidence type="ECO:0000313" key="4">
    <source>
        <dbReference type="Proteomes" id="UP000013042"/>
    </source>
</evidence>
<proteinExistence type="predicted"/>
<protein>
    <submittedName>
        <fullName evidence="3">Transposase</fullName>
    </submittedName>
</protein>
<dbReference type="InterPro" id="IPR052344">
    <property type="entry name" value="Transposase-related"/>
</dbReference>
<dbReference type="AlphaFoldDB" id="N6XYL3"/>
<feature type="compositionally biased region" description="Low complexity" evidence="1">
    <location>
        <begin position="75"/>
        <end position="86"/>
    </location>
</feature>
<gene>
    <name evidence="3" type="ORF">C665_13289</name>
</gene>
<dbReference type="Proteomes" id="UP000013042">
    <property type="component" value="Unassembled WGS sequence"/>
</dbReference>
<accession>N6XYL3</accession>